<dbReference type="InterPro" id="IPR002109">
    <property type="entry name" value="Glutaredoxin"/>
</dbReference>
<keyword evidence="5 6" id="KW-0676">Redox-active center</keyword>
<dbReference type="NCBIfam" id="TIGR02181">
    <property type="entry name" value="GRX_bact"/>
    <property type="match status" value="1"/>
</dbReference>
<evidence type="ECO:0000256" key="5">
    <source>
        <dbReference type="ARBA" id="ARBA00023284"/>
    </source>
</evidence>
<reference evidence="9 11" key="1">
    <citation type="submission" date="2016-05" db="EMBL/GenBank/DDBJ databases">
        <title>Draft genome sequence of Moraxella nonliquefaciens CCUG 348T.</title>
        <authorList>
            <person name="Salva-Serra F."/>
            <person name="Engstrom-Jakobsson H."/>
            <person name="Thorell K."/>
            <person name="Gonzales-Siles L."/>
            <person name="Karlsson R."/>
            <person name="Boulund F."/>
            <person name="Engstrand L."/>
            <person name="Kristiansson E."/>
            <person name="Moore E."/>
        </authorList>
    </citation>
    <scope>NUCLEOTIDE SEQUENCE [LARGE SCALE GENOMIC DNA]</scope>
    <source>
        <strain evidence="9 11">CCUG 348</strain>
    </source>
</reference>
<dbReference type="PANTHER" id="PTHR46679:SF1">
    <property type="entry name" value="GLUTAREDOXIN-2, MITOCHONDRIAL"/>
    <property type="match status" value="1"/>
</dbReference>
<sequence>MQPVTIYVKQTCPYCISAKRLLEHKGVVYTEFDVTKMNQTELEEVAVKTNHHRTVPKIFIGDTFIGGFDDLNRLDKEGRLDKMLSID</sequence>
<gene>
    <name evidence="10" type="primary">grxC</name>
    <name evidence="9" type="ORF">A7456_01870</name>
    <name evidence="8" type="ORF">A9Z60_06270</name>
    <name evidence="10" type="ORF">I6G26_04360</name>
</gene>
<evidence type="ECO:0000256" key="3">
    <source>
        <dbReference type="ARBA" id="ARBA00022982"/>
    </source>
</evidence>
<organism evidence="9 11">
    <name type="scientific">Moraxella nonliquefaciens</name>
    <dbReference type="NCBI Taxonomy" id="478"/>
    <lineage>
        <taxon>Bacteria</taxon>
        <taxon>Pseudomonadati</taxon>
        <taxon>Pseudomonadota</taxon>
        <taxon>Gammaproteobacteria</taxon>
        <taxon>Moraxellales</taxon>
        <taxon>Moraxellaceae</taxon>
        <taxon>Moraxella</taxon>
    </lineage>
</organism>
<evidence type="ECO:0000313" key="10">
    <source>
        <dbReference type="EMBL" id="QPT45230.1"/>
    </source>
</evidence>
<dbReference type="EMBL" id="CP065728">
    <property type="protein sequence ID" value="QPT45230.1"/>
    <property type="molecule type" value="Genomic_DNA"/>
</dbReference>
<dbReference type="PRINTS" id="PR00160">
    <property type="entry name" value="GLUTAREDOXIN"/>
</dbReference>
<dbReference type="STRING" id="478.A7456_01870"/>
<protein>
    <recommendedName>
        <fullName evidence="6">Glutaredoxin</fullName>
    </recommendedName>
</protein>
<dbReference type="PROSITE" id="PS00195">
    <property type="entry name" value="GLUTAREDOXIN_1"/>
    <property type="match status" value="1"/>
</dbReference>
<dbReference type="EMBL" id="LXTW01000012">
    <property type="protein sequence ID" value="OBX84936.1"/>
    <property type="molecule type" value="Genomic_DNA"/>
</dbReference>
<evidence type="ECO:0000313" key="12">
    <source>
        <dbReference type="Proteomes" id="UP000092671"/>
    </source>
</evidence>
<evidence type="ECO:0000256" key="2">
    <source>
        <dbReference type="ARBA" id="ARBA00022448"/>
    </source>
</evidence>
<dbReference type="InterPro" id="IPR036249">
    <property type="entry name" value="Thioredoxin-like_sf"/>
</dbReference>
<dbReference type="OrthoDB" id="9814618at2"/>
<evidence type="ECO:0000256" key="4">
    <source>
        <dbReference type="ARBA" id="ARBA00023157"/>
    </source>
</evidence>
<evidence type="ECO:0000313" key="11">
    <source>
        <dbReference type="Proteomes" id="UP000092575"/>
    </source>
</evidence>
<dbReference type="Pfam" id="PF00462">
    <property type="entry name" value="Glutaredoxin"/>
    <property type="match status" value="1"/>
</dbReference>
<dbReference type="GO" id="GO:0015038">
    <property type="term" value="F:glutathione disulfide oxidoreductase activity"/>
    <property type="evidence" value="ECO:0007669"/>
    <property type="project" value="UniProtKB-UniRule"/>
</dbReference>
<dbReference type="PROSITE" id="PS51354">
    <property type="entry name" value="GLUTAREDOXIN_2"/>
    <property type="match status" value="1"/>
</dbReference>
<comment type="similarity">
    <text evidence="1 6">Belongs to the glutaredoxin family.</text>
</comment>
<reference evidence="8 12" key="2">
    <citation type="submission" date="2016-06" db="EMBL/GenBank/DDBJ databases">
        <title>Draft genome of Moraxella nonliquefaciens CCUG 60284.</title>
        <authorList>
            <person name="Salva-Serra F."/>
            <person name="Engstrom-Jakobsson H."/>
            <person name="Thorell K."/>
            <person name="Gonzales-Siles L."/>
            <person name="Karlsson R."/>
            <person name="Boulund F."/>
            <person name="Engstrand L."/>
            <person name="Kristiansson E."/>
            <person name="Moore E."/>
        </authorList>
    </citation>
    <scope>NUCLEOTIDE SEQUENCE [LARGE SCALE GENOMIC DNA]</scope>
    <source>
        <strain evidence="8 12">CCUG 60284</strain>
    </source>
</reference>
<proteinExistence type="inferred from homology"/>
<keyword evidence="6" id="KW-0963">Cytoplasm</keyword>
<keyword evidence="3 6" id="KW-0249">Electron transport</keyword>
<evidence type="ECO:0000313" key="8">
    <source>
        <dbReference type="EMBL" id="OBX51877.1"/>
    </source>
</evidence>
<dbReference type="PANTHER" id="PTHR46679">
    <property type="match status" value="1"/>
</dbReference>
<evidence type="ECO:0000313" key="9">
    <source>
        <dbReference type="EMBL" id="OBX84936.1"/>
    </source>
</evidence>
<evidence type="ECO:0000256" key="1">
    <source>
        <dbReference type="ARBA" id="ARBA00007787"/>
    </source>
</evidence>
<evidence type="ECO:0000256" key="6">
    <source>
        <dbReference type="RuleBase" id="RU364065"/>
    </source>
</evidence>
<dbReference type="GO" id="GO:0045454">
    <property type="term" value="P:cell redox homeostasis"/>
    <property type="evidence" value="ECO:0007669"/>
    <property type="project" value="InterPro"/>
</dbReference>
<keyword evidence="13" id="KW-1185">Reference proteome</keyword>
<dbReference type="Proteomes" id="UP000092575">
    <property type="component" value="Unassembled WGS sequence"/>
</dbReference>
<evidence type="ECO:0000313" key="13">
    <source>
        <dbReference type="Proteomes" id="UP000594834"/>
    </source>
</evidence>
<keyword evidence="4" id="KW-1015">Disulfide bond</keyword>
<evidence type="ECO:0000259" key="7">
    <source>
        <dbReference type="Pfam" id="PF00462"/>
    </source>
</evidence>
<name>A0A1B8QM67_MORNO</name>
<keyword evidence="2 6" id="KW-0813">Transport</keyword>
<dbReference type="EMBL" id="LZDN01000003">
    <property type="protein sequence ID" value="OBX51877.1"/>
    <property type="molecule type" value="Genomic_DNA"/>
</dbReference>
<dbReference type="SUPFAM" id="SSF52833">
    <property type="entry name" value="Thioredoxin-like"/>
    <property type="match status" value="1"/>
</dbReference>
<dbReference type="RefSeq" id="WP_066888830.1">
    <property type="nucleotide sequence ID" value="NZ_CP065728.1"/>
</dbReference>
<dbReference type="InterPro" id="IPR014025">
    <property type="entry name" value="Glutaredoxin_subgr"/>
</dbReference>
<accession>A0A1B8QM67</accession>
<dbReference type="Proteomes" id="UP000092671">
    <property type="component" value="Unassembled WGS sequence"/>
</dbReference>
<dbReference type="InterPro" id="IPR011900">
    <property type="entry name" value="GRX_bact"/>
</dbReference>
<dbReference type="Proteomes" id="UP000594834">
    <property type="component" value="Chromosome"/>
</dbReference>
<dbReference type="Gene3D" id="3.40.30.10">
    <property type="entry name" value="Glutaredoxin"/>
    <property type="match status" value="1"/>
</dbReference>
<dbReference type="CDD" id="cd03418">
    <property type="entry name" value="GRX_GRXb_1_3_like"/>
    <property type="match status" value="1"/>
</dbReference>
<dbReference type="InterPro" id="IPR011767">
    <property type="entry name" value="GLR_AS"/>
</dbReference>
<feature type="domain" description="Glutaredoxin" evidence="7">
    <location>
        <begin position="4"/>
        <end position="65"/>
    </location>
</feature>
<reference evidence="10 13" key="3">
    <citation type="submission" date="2020-12" db="EMBL/GenBank/DDBJ databases">
        <title>FDA dAtabase for Regulatory Grade micrObial Sequences (FDA-ARGOS): Supporting development and validation of Infectious Disease Dx tests.</title>
        <authorList>
            <person name="Sproer C."/>
            <person name="Gronow S."/>
            <person name="Severitt S."/>
            <person name="Schroder I."/>
            <person name="Tallon L."/>
            <person name="Sadzewicz L."/>
            <person name="Zhao X."/>
            <person name="Boylan J."/>
            <person name="Ott S."/>
            <person name="Bowen H."/>
            <person name="Vavikolanu K."/>
            <person name="Mehta A."/>
            <person name="Aluvathingal J."/>
            <person name="Nadendla S."/>
            <person name="Lowell S."/>
            <person name="Myers T."/>
            <person name="Yan Y."/>
            <person name="Sichtig H."/>
        </authorList>
    </citation>
    <scope>NUCLEOTIDE SEQUENCE [LARGE SCALE GENOMIC DNA]</scope>
    <source>
        <strain evidence="10 13">FDAARGOS_869</strain>
    </source>
</reference>
<comment type="function">
    <text evidence="6">Has a glutathione-disulfide oxidoreductase activity in the presence of NADPH and glutathione reductase. Reduces low molecular weight disulfides and proteins.</text>
</comment>
<dbReference type="GO" id="GO:0015035">
    <property type="term" value="F:protein-disulfide reductase activity"/>
    <property type="evidence" value="ECO:0007669"/>
    <property type="project" value="TreeGrafter"/>
</dbReference>
<dbReference type="AlphaFoldDB" id="A0A1B8QM67"/>